<evidence type="ECO:0000256" key="2">
    <source>
        <dbReference type="ARBA" id="ARBA00001970"/>
    </source>
</evidence>
<dbReference type="PROSITE" id="PS50255">
    <property type="entry name" value="CYTOCHROME_B5_2"/>
    <property type="match status" value="1"/>
</dbReference>
<dbReference type="Gene3D" id="3.10.120.10">
    <property type="entry name" value="Cytochrome b5-like heme/steroid binding domain"/>
    <property type="match status" value="1"/>
</dbReference>
<evidence type="ECO:0000256" key="17">
    <source>
        <dbReference type="SAM" id="Phobius"/>
    </source>
</evidence>
<evidence type="ECO:0000256" key="15">
    <source>
        <dbReference type="ARBA" id="ARBA00066458"/>
    </source>
</evidence>
<comment type="subcellular location">
    <subcellularLocation>
        <location evidence="3">Mitochondrion intermembrane space</location>
    </subcellularLocation>
</comment>
<evidence type="ECO:0000256" key="11">
    <source>
        <dbReference type="ARBA" id="ARBA00023128"/>
    </source>
</evidence>
<evidence type="ECO:0000256" key="8">
    <source>
        <dbReference type="ARBA" id="ARBA00022723"/>
    </source>
</evidence>
<comment type="similarity">
    <text evidence="13">In the C-terminal section; belongs to the FMN-dependent alpha-hydroxy acid dehydrogenase family.</text>
</comment>
<dbReference type="PANTHER" id="PTHR10578:SF101">
    <property type="entry name" value="L-LACTATE DEHYDROGENASE (CYTOCHROME B2)"/>
    <property type="match status" value="1"/>
</dbReference>
<organism evidence="20 21">
    <name type="scientific">Phlebiopsis gigantea (strain 11061_1 CR5-6)</name>
    <name type="common">White-rot fungus</name>
    <name type="synonym">Peniophora gigantea</name>
    <dbReference type="NCBI Taxonomy" id="745531"/>
    <lineage>
        <taxon>Eukaryota</taxon>
        <taxon>Fungi</taxon>
        <taxon>Dikarya</taxon>
        <taxon>Basidiomycota</taxon>
        <taxon>Agaricomycotina</taxon>
        <taxon>Agaricomycetes</taxon>
        <taxon>Polyporales</taxon>
        <taxon>Phanerochaetaceae</taxon>
        <taxon>Phlebiopsis</taxon>
    </lineage>
</organism>
<comment type="catalytic activity">
    <reaction evidence="12">
        <text>(S)-lactate + 2 Fe(III)-[cytochrome c] = 2 Fe(II)-[cytochrome c] + pyruvate + 2 H(+)</text>
        <dbReference type="Rhea" id="RHEA:19909"/>
        <dbReference type="Rhea" id="RHEA-COMP:10350"/>
        <dbReference type="Rhea" id="RHEA-COMP:14399"/>
        <dbReference type="ChEBI" id="CHEBI:15361"/>
        <dbReference type="ChEBI" id="CHEBI:15378"/>
        <dbReference type="ChEBI" id="CHEBI:16651"/>
        <dbReference type="ChEBI" id="CHEBI:29033"/>
        <dbReference type="ChEBI" id="CHEBI:29034"/>
        <dbReference type="EC" id="1.1.2.3"/>
    </reaction>
    <physiologicalReaction direction="left-to-right" evidence="12">
        <dbReference type="Rhea" id="RHEA:19910"/>
    </physiologicalReaction>
</comment>
<accession>A0A0C3SB71</accession>
<comment type="similarity">
    <text evidence="14">In the N-terminal section; belongs to the cytochrome b5 family.</text>
</comment>
<feature type="domain" description="Cytochrome b5 heme-binding" evidence="18">
    <location>
        <begin position="52"/>
        <end position="128"/>
    </location>
</feature>
<keyword evidence="6" id="KW-0285">Flavoprotein</keyword>
<dbReference type="CDD" id="cd02922">
    <property type="entry name" value="FCB2_FMN"/>
    <property type="match status" value="1"/>
</dbReference>
<dbReference type="PROSITE" id="PS51349">
    <property type="entry name" value="FMN_HYDROXY_ACID_DH_2"/>
    <property type="match status" value="1"/>
</dbReference>
<dbReference type="Proteomes" id="UP000053257">
    <property type="component" value="Unassembled WGS sequence"/>
</dbReference>
<reference evidence="20 21" key="1">
    <citation type="journal article" date="2014" name="PLoS Genet.">
        <title>Analysis of the Phlebiopsis gigantea genome, transcriptome and secretome provides insight into its pioneer colonization strategies of wood.</title>
        <authorList>
            <person name="Hori C."/>
            <person name="Ishida T."/>
            <person name="Igarashi K."/>
            <person name="Samejima M."/>
            <person name="Suzuki H."/>
            <person name="Master E."/>
            <person name="Ferreira P."/>
            <person name="Ruiz-Duenas F.J."/>
            <person name="Held B."/>
            <person name="Canessa P."/>
            <person name="Larrondo L.F."/>
            <person name="Schmoll M."/>
            <person name="Druzhinina I.S."/>
            <person name="Kubicek C.P."/>
            <person name="Gaskell J.A."/>
            <person name="Kersten P."/>
            <person name="St John F."/>
            <person name="Glasner J."/>
            <person name="Sabat G."/>
            <person name="Splinter BonDurant S."/>
            <person name="Syed K."/>
            <person name="Yadav J."/>
            <person name="Mgbeahuruike A.C."/>
            <person name="Kovalchuk A."/>
            <person name="Asiegbu F.O."/>
            <person name="Lackner G."/>
            <person name="Hoffmeister D."/>
            <person name="Rencoret J."/>
            <person name="Gutierrez A."/>
            <person name="Sun H."/>
            <person name="Lindquist E."/>
            <person name="Barry K."/>
            <person name="Riley R."/>
            <person name="Grigoriev I.V."/>
            <person name="Henrissat B."/>
            <person name="Kues U."/>
            <person name="Berka R.M."/>
            <person name="Martinez A.T."/>
            <person name="Covert S.F."/>
            <person name="Blanchette R.A."/>
            <person name="Cullen D."/>
        </authorList>
    </citation>
    <scope>NUCLEOTIDE SEQUENCE [LARGE SCALE GENOMIC DNA]</scope>
    <source>
        <strain evidence="20 21">11061_1 CR5-6</strain>
    </source>
</reference>
<dbReference type="Pfam" id="PF00173">
    <property type="entry name" value="Cyt-b5"/>
    <property type="match status" value="1"/>
</dbReference>
<evidence type="ECO:0000256" key="1">
    <source>
        <dbReference type="ARBA" id="ARBA00001917"/>
    </source>
</evidence>
<evidence type="ECO:0000256" key="10">
    <source>
        <dbReference type="ARBA" id="ARBA00023004"/>
    </source>
</evidence>
<dbReference type="Pfam" id="PF01070">
    <property type="entry name" value="FMN_dh"/>
    <property type="match status" value="1"/>
</dbReference>
<dbReference type="SUPFAM" id="SSF51395">
    <property type="entry name" value="FMN-linked oxidoreductases"/>
    <property type="match status" value="1"/>
</dbReference>
<dbReference type="InterPro" id="IPR036400">
    <property type="entry name" value="Cyt_B5-like_heme/steroid_sf"/>
</dbReference>
<keyword evidence="5" id="KW-0349">Heme</keyword>
<keyword evidence="21" id="KW-1185">Reference proteome</keyword>
<feature type="transmembrane region" description="Helical" evidence="17">
    <location>
        <begin position="12"/>
        <end position="31"/>
    </location>
</feature>
<evidence type="ECO:0000256" key="13">
    <source>
        <dbReference type="ARBA" id="ARBA00061137"/>
    </source>
</evidence>
<comment type="subunit">
    <text evidence="4">Homotetramer.</text>
</comment>
<comment type="cofactor">
    <cofactor evidence="2">
        <name>heme b</name>
        <dbReference type="ChEBI" id="CHEBI:60344"/>
    </cofactor>
</comment>
<dbReference type="SUPFAM" id="SSF55856">
    <property type="entry name" value="Cytochrome b5-like heme/steroid binding domain"/>
    <property type="match status" value="1"/>
</dbReference>
<evidence type="ECO:0000256" key="5">
    <source>
        <dbReference type="ARBA" id="ARBA00022617"/>
    </source>
</evidence>
<evidence type="ECO:0000313" key="20">
    <source>
        <dbReference type="EMBL" id="KIP07695.1"/>
    </source>
</evidence>
<dbReference type="GO" id="GO:0004460">
    <property type="term" value="F:L-lactate dehydrogenase (cytochrome) activity"/>
    <property type="evidence" value="ECO:0007669"/>
    <property type="project" value="UniProtKB-EC"/>
</dbReference>
<dbReference type="EC" id="1.1.2.3" evidence="15"/>
<dbReference type="InterPro" id="IPR013785">
    <property type="entry name" value="Aldolase_TIM"/>
</dbReference>
<evidence type="ECO:0000256" key="14">
    <source>
        <dbReference type="ARBA" id="ARBA00061589"/>
    </source>
</evidence>
<dbReference type="AlphaFoldDB" id="A0A0C3SB71"/>
<evidence type="ECO:0000256" key="9">
    <source>
        <dbReference type="ARBA" id="ARBA00023002"/>
    </source>
</evidence>
<feature type="domain" description="FMN hydroxy acid dehydrogenase" evidence="19">
    <location>
        <begin position="154"/>
        <end position="512"/>
    </location>
</feature>
<keyword evidence="17" id="KW-1133">Transmembrane helix</keyword>
<evidence type="ECO:0000256" key="7">
    <source>
        <dbReference type="ARBA" id="ARBA00022643"/>
    </source>
</evidence>
<dbReference type="FunFam" id="3.20.20.70:FF:000062">
    <property type="entry name" value="Cytochrome b2, mitochondrial, putative"/>
    <property type="match status" value="1"/>
</dbReference>
<evidence type="ECO:0000256" key="6">
    <source>
        <dbReference type="ARBA" id="ARBA00022630"/>
    </source>
</evidence>
<dbReference type="PANTHER" id="PTHR10578">
    <property type="entry name" value="S -2-HYDROXY-ACID OXIDASE-RELATED"/>
    <property type="match status" value="1"/>
</dbReference>
<dbReference type="EMBL" id="KN840492">
    <property type="protein sequence ID" value="KIP07695.1"/>
    <property type="molecule type" value="Genomic_DNA"/>
</dbReference>
<dbReference type="InterPro" id="IPR000262">
    <property type="entry name" value="FMN-dep_DH"/>
</dbReference>
<keyword evidence="10" id="KW-0408">Iron</keyword>
<proteinExistence type="inferred from homology"/>
<dbReference type="Gene3D" id="3.20.20.70">
    <property type="entry name" value="Aldolase class I"/>
    <property type="match status" value="1"/>
</dbReference>
<keyword evidence="11" id="KW-0496">Mitochondrion</keyword>
<evidence type="ECO:0000256" key="3">
    <source>
        <dbReference type="ARBA" id="ARBA00004569"/>
    </source>
</evidence>
<dbReference type="GO" id="GO:0005758">
    <property type="term" value="C:mitochondrial intermembrane space"/>
    <property type="evidence" value="ECO:0007669"/>
    <property type="project" value="UniProtKB-SubCell"/>
</dbReference>
<evidence type="ECO:0000256" key="12">
    <source>
        <dbReference type="ARBA" id="ARBA00052399"/>
    </source>
</evidence>
<gene>
    <name evidence="20" type="ORF">PHLGIDRAFT_23904</name>
</gene>
<keyword evidence="17" id="KW-0812">Transmembrane</keyword>
<evidence type="ECO:0000256" key="16">
    <source>
        <dbReference type="ARBA" id="ARBA00068515"/>
    </source>
</evidence>
<dbReference type="OrthoDB" id="1925334at2759"/>
<keyword evidence="17" id="KW-0472">Membrane</keyword>
<evidence type="ECO:0000259" key="18">
    <source>
        <dbReference type="PROSITE" id="PS50255"/>
    </source>
</evidence>
<name>A0A0C3SB71_PHLG1</name>
<dbReference type="InterPro" id="IPR037396">
    <property type="entry name" value="FMN_HAD"/>
</dbReference>
<sequence>MKTAHYQVNPWLLSAATCGVFLAGYLGYTYVNPIALDGKAPTHSALASKLSPHPIPYDEVQKHNTRESCWVIIDGEVYDATSVLRWHPAGPEVILNLAGTDATKSFVPIHPPNILSHLPPEAHLGPVDPATLPEDTLEATEEEDRIAQARAEMPGPAAALNLQDIEDFAEKVLTATAWAYYRSTSDDEYSYWENFASFKRFWFRPRVLNKISVISTETTMFGLPSSLPIFVAPAALARLGHTDGEMNLTRAAGAEGIPQGISSNSSCSVDEIMAAKRPDQNLIFQLYVNRDRAASERVIRNLEKQGFKAIMLTVDAPLAGNRELDRRTKGFASTAGPAHGKTGPEDSGVASAISGYQDPDVCWDDIPWIQSLTKLPLIIKGIQCIEDAEKAFEYGAQSIILSNHGGRSLDFSPAPMTVLYELHKLRPDLLKKHEVYIDGGVRRGTDVLKALCLGARGVGLGRPFLWGNSVWGEEGCRRVVEIMREEIVTGMRFLGITRLDQLTPDLVQYFDRDPVRSR</sequence>
<keyword evidence="8" id="KW-0479">Metal-binding</keyword>
<evidence type="ECO:0000313" key="21">
    <source>
        <dbReference type="Proteomes" id="UP000053257"/>
    </source>
</evidence>
<dbReference type="GO" id="GO:0046872">
    <property type="term" value="F:metal ion binding"/>
    <property type="evidence" value="ECO:0007669"/>
    <property type="project" value="UniProtKB-KW"/>
</dbReference>
<dbReference type="InterPro" id="IPR037458">
    <property type="entry name" value="L-MDH/L-LDH_FMN-bd"/>
</dbReference>
<evidence type="ECO:0000259" key="19">
    <source>
        <dbReference type="PROSITE" id="PS51349"/>
    </source>
</evidence>
<comment type="cofactor">
    <cofactor evidence="1">
        <name>FMN</name>
        <dbReference type="ChEBI" id="CHEBI:58210"/>
    </cofactor>
</comment>
<dbReference type="STRING" id="745531.A0A0C3SB71"/>
<dbReference type="HOGENOM" id="CLU_020639_1_1_1"/>
<protein>
    <recommendedName>
        <fullName evidence="16">L-lactate dehydrogenase (cytochrome)</fullName>
        <ecNumber evidence="15">1.1.2.3</ecNumber>
    </recommendedName>
</protein>
<keyword evidence="9" id="KW-0560">Oxidoreductase</keyword>
<keyword evidence="7" id="KW-0288">FMN</keyword>
<evidence type="ECO:0000256" key="4">
    <source>
        <dbReference type="ARBA" id="ARBA00011881"/>
    </source>
</evidence>
<dbReference type="InterPro" id="IPR001199">
    <property type="entry name" value="Cyt_B5-like_heme/steroid-bd"/>
</dbReference>
<dbReference type="SMART" id="SM01117">
    <property type="entry name" value="Cyt-b5"/>
    <property type="match status" value="1"/>
</dbReference>
<dbReference type="GO" id="GO:0006089">
    <property type="term" value="P:lactate metabolic process"/>
    <property type="evidence" value="ECO:0007669"/>
    <property type="project" value="TreeGrafter"/>
</dbReference>